<dbReference type="InterPro" id="IPR036497">
    <property type="entry name" value="GLTP_sf"/>
</dbReference>
<proteinExistence type="predicted"/>
<protein>
    <submittedName>
        <fullName evidence="4">Glycolipid transfer protein-like</fullName>
    </submittedName>
</protein>
<dbReference type="GeneID" id="113517303"/>
<dbReference type="PANTHER" id="PTHR10219:SF25">
    <property type="entry name" value="PLECKSTRIN HOMOLOGY DOMAIN-CONTAINING FAMILY A MEMBER 8"/>
    <property type="match status" value="1"/>
</dbReference>
<sequence length="208" mass="24077">MANASTQIASENVFYDIIKPFPPVIDGKINVVKFLESASDLVTLVERLGKTYAPVKYDMQGNIDKIKKACVFDKTSCLLELMLDEIGRGKTVATESILWLNRALLFFELIFQEIIRHLKSNHYDVNMNKIFLVAYEGSVKKYHNWITQQIFAFICKMSPTLPQILKSLDVDDVKSFETKLLHFNITLHLVRCKIDNFFKDNNMFDEVR</sequence>
<accession>A0A6J1WXN9</accession>
<evidence type="ECO:0000313" key="4">
    <source>
        <dbReference type="RefSeq" id="XP_026757754.2"/>
    </source>
</evidence>
<reference evidence="4" key="1">
    <citation type="submission" date="2025-08" db="UniProtKB">
        <authorList>
            <consortium name="RefSeq"/>
        </authorList>
    </citation>
    <scope>IDENTIFICATION</scope>
    <source>
        <tissue evidence="4">Whole larvae</tissue>
    </source>
</reference>
<dbReference type="AlphaFoldDB" id="A0A6J1WXN9"/>
<evidence type="ECO:0000259" key="2">
    <source>
        <dbReference type="Pfam" id="PF08718"/>
    </source>
</evidence>
<dbReference type="GO" id="GO:0016020">
    <property type="term" value="C:membrane"/>
    <property type="evidence" value="ECO:0007669"/>
    <property type="project" value="TreeGrafter"/>
</dbReference>
<organism evidence="3 4">
    <name type="scientific">Galleria mellonella</name>
    <name type="common">Greater wax moth</name>
    <dbReference type="NCBI Taxonomy" id="7137"/>
    <lineage>
        <taxon>Eukaryota</taxon>
        <taxon>Metazoa</taxon>
        <taxon>Ecdysozoa</taxon>
        <taxon>Arthropoda</taxon>
        <taxon>Hexapoda</taxon>
        <taxon>Insecta</taxon>
        <taxon>Pterygota</taxon>
        <taxon>Neoptera</taxon>
        <taxon>Endopterygota</taxon>
        <taxon>Lepidoptera</taxon>
        <taxon>Glossata</taxon>
        <taxon>Ditrysia</taxon>
        <taxon>Pyraloidea</taxon>
        <taxon>Pyralidae</taxon>
        <taxon>Galleriinae</taxon>
        <taxon>Galleria</taxon>
    </lineage>
</organism>
<dbReference type="InterPro" id="IPR014830">
    <property type="entry name" value="Glycolipid_transfer_prot_dom"/>
</dbReference>
<keyword evidence="3" id="KW-1185">Reference proteome</keyword>
<dbReference type="Gene3D" id="1.10.3520.10">
    <property type="entry name" value="Glycolipid transfer protein"/>
    <property type="match status" value="1"/>
</dbReference>
<dbReference type="InParanoid" id="A0A6J1WXN9"/>
<dbReference type="GO" id="GO:0005829">
    <property type="term" value="C:cytosol"/>
    <property type="evidence" value="ECO:0007669"/>
    <property type="project" value="TreeGrafter"/>
</dbReference>
<dbReference type="Pfam" id="PF08718">
    <property type="entry name" value="GLTP"/>
    <property type="match status" value="1"/>
</dbReference>
<dbReference type="RefSeq" id="XP_026757754.2">
    <property type="nucleotide sequence ID" value="XM_026901953.3"/>
</dbReference>
<dbReference type="GO" id="GO:1902388">
    <property type="term" value="F:ceramide 1-phosphate transfer activity"/>
    <property type="evidence" value="ECO:0007669"/>
    <property type="project" value="TreeGrafter"/>
</dbReference>
<dbReference type="Proteomes" id="UP001652740">
    <property type="component" value="Unplaced"/>
</dbReference>
<dbReference type="GO" id="GO:1902387">
    <property type="term" value="F:ceramide 1-phosphate binding"/>
    <property type="evidence" value="ECO:0007669"/>
    <property type="project" value="TreeGrafter"/>
</dbReference>
<evidence type="ECO:0000256" key="1">
    <source>
        <dbReference type="ARBA" id="ARBA00022448"/>
    </source>
</evidence>
<evidence type="ECO:0000313" key="3">
    <source>
        <dbReference type="Proteomes" id="UP001652740"/>
    </source>
</evidence>
<name>A0A6J1WXN9_GALME</name>
<dbReference type="KEGG" id="gmw:113517303"/>
<dbReference type="PANTHER" id="PTHR10219">
    <property type="entry name" value="GLYCOLIPID TRANSFER PROTEIN-RELATED"/>
    <property type="match status" value="1"/>
</dbReference>
<feature type="domain" description="Glycolipid transfer protein" evidence="2">
    <location>
        <begin position="29"/>
        <end position="168"/>
    </location>
</feature>
<keyword evidence="1" id="KW-0813">Transport</keyword>
<dbReference type="SUPFAM" id="SSF110004">
    <property type="entry name" value="Glycolipid transfer protein, GLTP"/>
    <property type="match status" value="1"/>
</dbReference>
<dbReference type="FunCoup" id="A0A6J1WXN9">
    <property type="interactions" value="978"/>
</dbReference>
<gene>
    <name evidence="4" type="primary">LOC113517303</name>
</gene>